<organism evidence="17 18">
    <name type="scientific">Leekyejoonella antrihumi</name>
    <dbReference type="NCBI Taxonomy" id="1660198"/>
    <lineage>
        <taxon>Bacteria</taxon>
        <taxon>Bacillati</taxon>
        <taxon>Actinomycetota</taxon>
        <taxon>Actinomycetes</taxon>
        <taxon>Micrococcales</taxon>
        <taxon>Dermacoccaceae</taxon>
        <taxon>Leekyejoonella</taxon>
    </lineage>
</organism>
<keyword evidence="5" id="KW-0597">Phosphoprotein</keyword>
<keyword evidence="12" id="KW-0902">Two-component regulatory system</keyword>
<feature type="transmembrane region" description="Helical" evidence="15">
    <location>
        <begin position="456"/>
        <end position="474"/>
    </location>
</feature>
<dbReference type="Pfam" id="PF00582">
    <property type="entry name" value="Usp"/>
    <property type="match status" value="1"/>
</dbReference>
<evidence type="ECO:0000256" key="6">
    <source>
        <dbReference type="ARBA" id="ARBA00022679"/>
    </source>
</evidence>
<dbReference type="GO" id="GO:0005737">
    <property type="term" value="C:cytoplasm"/>
    <property type="evidence" value="ECO:0007669"/>
    <property type="project" value="UniProtKB-ARBA"/>
</dbReference>
<evidence type="ECO:0000256" key="15">
    <source>
        <dbReference type="SAM" id="Phobius"/>
    </source>
</evidence>
<dbReference type="PANTHER" id="PTHR45569">
    <property type="entry name" value="SENSOR PROTEIN KDPD"/>
    <property type="match status" value="1"/>
</dbReference>
<keyword evidence="10" id="KW-0067">ATP-binding</keyword>
<dbReference type="CDD" id="cd00082">
    <property type="entry name" value="HisKA"/>
    <property type="match status" value="1"/>
</dbReference>
<feature type="domain" description="Histidine kinase" evidence="16">
    <location>
        <begin position="617"/>
        <end position="829"/>
    </location>
</feature>
<dbReference type="InterPro" id="IPR003852">
    <property type="entry name" value="Sig_transdc_His_kinase_KdpD_N"/>
</dbReference>
<keyword evidence="18" id="KW-1185">Reference proteome</keyword>
<evidence type="ECO:0000256" key="14">
    <source>
        <dbReference type="SAM" id="MobiDB-lite"/>
    </source>
</evidence>
<protein>
    <recommendedName>
        <fullName evidence="4">histidine kinase</fullName>
        <ecNumber evidence="4">2.7.13.3</ecNumber>
    </recommendedName>
</protein>
<dbReference type="InterPro" id="IPR003594">
    <property type="entry name" value="HATPase_dom"/>
</dbReference>
<reference evidence="17 18" key="2">
    <citation type="submission" date="2019-08" db="EMBL/GenBank/DDBJ databases">
        <title>Jejuicoccus antrihumi gen. nov., sp. nov., a new member of the family Dermacoccaceae isolated from a cave.</title>
        <authorList>
            <person name="Schumann P."/>
            <person name="Kim I.S."/>
        </authorList>
    </citation>
    <scope>NUCLEOTIDE SEQUENCE [LARGE SCALE GENOMIC DNA]</scope>
    <source>
        <strain evidence="17 18">C5-26</strain>
    </source>
</reference>
<evidence type="ECO:0000256" key="3">
    <source>
        <dbReference type="ARBA" id="ARBA00004236"/>
    </source>
</evidence>
<keyword evidence="11 15" id="KW-1133">Transmembrane helix</keyword>
<dbReference type="SUPFAM" id="SSF47384">
    <property type="entry name" value="Homodimeric domain of signal transducing histidine kinase"/>
    <property type="match status" value="1"/>
</dbReference>
<comment type="catalytic activity">
    <reaction evidence="1">
        <text>ATP + protein L-histidine = ADP + protein N-phospho-L-histidine.</text>
        <dbReference type="EC" id="2.7.13.3"/>
    </reaction>
</comment>
<dbReference type="CDD" id="cd00075">
    <property type="entry name" value="HATPase"/>
    <property type="match status" value="1"/>
</dbReference>
<dbReference type="InterPro" id="IPR036097">
    <property type="entry name" value="HisK_dim/P_sf"/>
</dbReference>
<comment type="subcellular location">
    <subcellularLocation>
        <location evidence="3">Cell membrane</location>
    </subcellularLocation>
    <subcellularLocation>
        <location evidence="2">Membrane</location>
        <topology evidence="2">Multi-pass membrane protein</topology>
    </subcellularLocation>
</comment>
<dbReference type="GO" id="GO:0005524">
    <property type="term" value="F:ATP binding"/>
    <property type="evidence" value="ECO:0007669"/>
    <property type="project" value="UniProtKB-KW"/>
</dbReference>
<proteinExistence type="predicted"/>
<evidence type="ECO:0000256" key="12">
    <source>
        <dbReference type="ARBA" id="ARBA00023012"/>
    </source>
</evidence>
<evidence type="ECO:0000313" key="18">
    <source>
        <dbReference type="Proteomes" id="UP000320244"/>
    </source>
</evidence>
<dbReference type="Gene3D" id="3.30.565.10">
    <property type="entry name" value="Histidine kinase-like ATPase, C-terminal domain"/>
    <property type="match status" value="1"/>
</dbReference>
<evidence type="ECO:0000313" key="17">
    <source>
        <dbReference type="EMBL" id="TWP36398.1"/>
    </source>
</evidence>
<dbReference type="SMART" id="SM00387">
    <property type="entry name" value="HATPase_c"/>
    <property type="match status" value="1"/>
</dbReference>
<dbReference type="PRINTS" id="PR00344">
    <property type="entry name" value="BCTRLSENSOR"/>
</dbReference>
<dbReference type="GO" id="GO:0000155">
    <property type="term" value="F:phosphorelay sensor kinase activity"/>
    <property type="evidence" value="ECO:0007669"/>
    <property type="project" value="InterPro"/>
</dbReference>
<dbReference type="Pfam" id="PF00512">
    <property type="entry name" value="HisKA"/>
    <property type="match status" value="1"/>
</dbReference>
<gene>
    <name evidence="17" type="ORF">FGL98_10600</name>
</gene>
<dbReference type="InterPro" id="IPR003661">
    <property type="entry name" value="HisK_dim/P_dom"/>
</dbReference>
<evidence type="ECO:0000256" key="11">
    <source>
        <dbReference type="ARBA" id="ARBA00022989"/>
    </source>
</evidence>
<dbReference type="Pfam" id="PF02518">
    <property type="entry name" value="HATPase_c"/>
    <property type="match status" value="1"/>
</dbReference>
<keyword evidence="9 17" id="KW-0418">Kinase</keyword>
<evidence type="ECO:0000259" key="16">
    <source>
        <dbReference type="PROSITE" id="PS50109"/>
    </source>
</evidence>
<dbReference type="SUPFAM" id="SSF52402">
    <property type="entry name" value="Adenine nucleotide alpha hydrolases-like"/>
    <property type="match status" value="1"/>
</dbReference>
<dbReference type="RefSeq" id="WP_146316732.1">
    <property type="nucleotide sequence ID" value="NZ_VCQV01000012.1"/>
</dbReference>
<dbReference type="FunFam" id="3.40.50.300:FF:000483">
    <property type="entry name" value="Sensor histidine kinase KdpD"/>
    <property type="match status" value="1"/>
</dbReference>
<feature type="region of interest" description="Disordered" evidence="14">
    <location>
        <begin position="809"/>
        <end position="843"/>
    </location>
</feature>
<evidence type="ECO:0000256" key="8">
    <source>
        <dbReference type="ARBA" id="ARBA00022741"/>
    </source>
</evidence>
<dbReference type="InterPro" id="IPR036890">
    <property type="entry name" value="HATPase_C_sf"/>
</dbReference>
<evidence type="ECO:0000256" key="10">
    <source>
        <dbReference type="ARBA" id="ARBA00022840"/>
    </source>
</evidence>
<dbReference type="InterPro" id="IPR005467">
    <property type="entry name" value="His_kinase_dom"/>
</dbReference>
<dbReference type="Gene3D" id="3.40.50.620">
    <property type="entry name" value="HUPs"/>
    <property type="match status" value="1"/>
</dbReference>
<comment type="caution">
    <text evidence="17">The sequence shown here is derived from an EMBL/GenBank/DDBJ whole genome shotgun (WGS) entry which is preliminary data.</text>
</comment>
<dbReference type="SUPFAM" id="SSF55874">
    <property type="entry name" value="ATPase domain of HSP90 chaperone/DNA topoisomerase II/histidine kinase"/>
    <property type="match status" value="1"/>
</dbReference>
<evidence type="ECO:0000256" key="13">
    <source>
        <dbReference type="ARBA" id="ARBA00023136"/>
    </source>
</evidence>
<dbReference type="InterPro" id="IPR038318">
    <property type="entry name" value="KdpD_sf"/>
</dbReference>
<dbReference type="EC" id="2.7.13.3" evidence="4"/>
<evidence type="ECO:0000256" key="1">
    <source>
        <dbReference type="ARBA" id="ARBA00000085"/>
    </source>
</evidence>
<evidence type="ECO:0000256" key="4">
    <source>
        <dbReference type="ARBA" id="ARBA00012438"/>
    </source>
</evidence>
<dbReference type="PANTHER" id="PTHR45569:SF1">
    <property type="entry name" value="SENSOR PROTEIN KDPD"/>
    <property type="match status" value="1"/>
</dbReference>
<keyword evidence="8" id="KW-0547">Nucleotide-binding</keyword>
<keyword evidence="13 15" id="KW-0472">Membrane</keyword>
<dbReference type="Gene3D" id="1.10.287.130">
    <property type="match status" value="1"/>
</dbReference>
<dbReference type="InterPro" id="IPR025201">
    <property type="entry name" value="KdpD_TM"/>
</dbReference>
<keyword evidence="6" id="KW-0808">Transferase</keyword>
<dbReference type="GO" id="GO:0005886">
    <property type="term" value="C:plasma membrane"/>
    <property type="evidence" value="ECO:0007669"/>
    <property type="project" value="UniProtKB-SubCell"/>
</dbReference>
<dbReference type="InterPro" id="IPR052023">
    <property type="entry name" value="Histidine_kinase_KdpD"/>
</dbReference>
<evidence type="ECO:0000256" key="7">
    <source>
        <dbReference type="ARBA" id="ARBA00022692"/>
    </source>
</evidence>
<dbReference type="Pfam" id="PF02702">
    <property type="entry name" value="KdpD"/>
    <property type="match status" value="1"/>
</dbReference>
<dbReference type="SMART" id="SM00388">
    <property type="entry name" value="HisKA"/>
    <property type="match status" value="1"/>
</dbReference>
<dbReference type="EMBL" id="VCQV01000012">
    <property type="protein sequence ID" value="TWP36398.1"/>
    <property type="molecule type" value="Genomic_DNA"/>
</dbReference>
<dbReference type="Gene3D" id="1.20.120.620">
    <property type="entry name" value="Backbone structure of the membrane domain of e. Coli histidine kinase receptor kdpd"/>
    <property type="match status" value="1"/>
</dbReference>
<dbReference type="AlphaFoldDB" id="A0A563E1I8"/>
<dbReference type="InterPro" id="IPR006016">
    <property type="entry name" value="UspA"/>
</dbReference>
<dbReference type="InterPro" id="IPR014729">
    <property type="entry name" value="Rossmann-like_a/b/a_fold"/>
</dbReference>
<dbReference type="Gene3D" id="3.40.50.300">
    <property type="entry name" value="P-loop containing nucleotide triphosphate hydrolases"/>
    <property type="match status" value="1"/>
</dbReference>
<dbReference type="OrthoDB" id="9806130at2"/>
<dbReference type="Proteomes" id="UP000320244">
    <property type="component" value="Unassembled WGS sequence"/>
</dbReference>
<feature type="transmembrane region" description="Helical" evidence="15">
    <location>
        <begin position="407"/>
        <end position="436"/>
    </location>
</feature>
<dbReference type="PROSITE" id="PS50109">
    <property type="entry name" value="HIS_KIN"/>
    <property type="match status" value="1"/>
</dbReference>
<evidence type="ECO:0000256" key="2">
    <source>
        <dbReference type="ARBA" id="ARBA00004141"/>
    </source>
</evidence>
<sequence>MTRGSLRIYLGSAPGVGKTVKMLQEAHRRQDRGTDVVVGLVETHGRAYTEEALAGLEQVPRTPLPTGRATLWELDVEAVLRRGPQVVLVDELAHRNPAGSPHTRRWEDIDQLLNAGIDVISTLNVQHLESLNDAVYEITGVRQQETVPEAVARAADQLELVDMSPEALRRRLAHGNVYASERVDAALSSYFRPGNLSALRELALLWLADRVDEALSSYRAEHSIQATWPTRERVVVALTGGPEQETLLRRGARVAGRGGGQLIAVQVVPDTGLRDIDPAHARSARSLTTDLGGEFHTVTGTNVGSAILDFARSVNASQIVIGASSRTRWQRLWSGGVGETVVSGSGDINVLMVTHARAHAESLSGRSTSSIGARRQLYGWLLSTAGVALLTWLLLITSHWHDLPLEVLIYLALTVLTAIVGGLWPALATAVLSSLVLNWYFAPPFGTLTISQPQNAAALVLFVLVAVSVATVVHTSARRATDARVAQHDSRILADLAHSMMLAEDPLPALLQQARDIFAADGAALVHRSRGGTLGDTVLASGSDRDQDGSNVVRADVGEHHALVLVGGVQDASRRGLLEAFADNASEILHREDLAAQAAQAVGLARDNRARTALLAAVSHDLRTPLSAIKAGVSGLRSVDITLSADDQRDLLEQVEASTDQLDGLIENLLDMSRIQSRSITARTDTVLLREVLEITIGSLSTPQRVRTWLPDPQLVCTADAGLLERVLANLLENALRYSPGRQEIVMTAERLGPAVQIRVIDRGPGVPESERTGIFAPFQRYGDSPRGTGVGLGLAVAKGLTEAMDGSVTAADTPGGGLTMTVELPVGPNSGSGPLSPVGRRE</sequence>
<feature type="transmembrane region" description="Helical" evidence="15">
    <location>
        <begin position="377"/>
        <end position="395"/>
    </location>
</feature>
<keyword evidence="7 15" id="KW-0812">Transmembrane</keyword>
<dbReference type="InterPro" id="IPR004358">
    <property type="entry name" value="Sig_transdc_His_kin-like_C"/>
</dbReference>
<dbReference type="InterPro" id="IPR027417">
    <property type="entry name" value="P-loop_NTPase"/>
</dbReference>
<accession>A0A563E1I8</accession>
<reference evidence="17 18" key="1">
    <citation type="submission" date="2019-05" db="EMBL/GenBank/DDBJ databases">
        <authorList>
            <person name="Lee S.D."/>
        </authorList>
    </citation>
    <scope>NUCLEOTIDE SEQUENCE [LARGE SCALE GENOMIC DNA]</scope>
    <source>
        <strain evidence="17 18">C5-26</strain>
    </source>
</reference>
<evidence type="ECO:0000256" key="9">
    <source>
        <dbReference type="ARBA" id="ARBA00022777"/>
    </source>
</evidence>
<name>A0A563E1I8_9MICO</name>
<evidence type="ECO:0000256" key="5">
    <source>
        <dbReference type="ARBA" id="ARBA00022553"/>
    </source>
</evidence>
<dbReference type="Pfam" id="PF13493">
    <property type="entry name" value="DUF4118"/>
    <property type="match status" value="1"/>
</dbReference>